<dbReference type="AlphaFoldDB" id="A0AB39ZLL8"/>
<reference evidence="4" key="1">
    <citation type="submission" date="2025-08" db="UniProtKB">
        <authorList>
            <consortium name="RefSeq"/>
        </authorList>
    </citation>
    <scope>IDENTIFICATION</scope>
</reference>
<protein>
    <recommendedName>
        <fullName evidence="2">Serine protease gd N-terminal domain-containing protein</fullName>
    </recommendedName>
</protein>
<dbReference type="RefSeq" id="XP_016938546.3">
    <property type="nucleotide sequence ID" value="XM_017083057.4"/>
</dbReference>
<gene>
    <name evidence="4" type="primary">LOC108016408</name>
</gene>
<feature type="signal peptide" evidence="1">
    <location>
        <begin position="1"/>
        <end position="18"/>
    </location>
</feature>
<feature type="chain" id="PRO_5044280337" description="Serine protease gd N-terminal domain-containing protein" evidence="1">
    <location>
        <begin position="19"/>
        <end position="159"/>
    </location>
</feature>
<name>A0AB39ZLL8_DROSZ</name>
<evidence type="ECO:0000256" key="1">
    <source>
        <dbReference type="SAM" id="SignalP"/>
    </source>
</evidence>
<dbReference type="InterPro" id="IPR031986">
    <property type="entry name" value="GD_N"/>
</dbReference>
<dbReference type="Proteomes" id="UP001652628">
    <property type="component" value="Chromosome 3"/>
</dbReference>
<proteinExistence type="predicted"/>
<feature type="domain" description="Serine protease gd N-terminal" evidence="2">
    <location>
        <begin position="30"/>
        <end position="136"/>
    </location>
</feature>
<dbReference type="Pfam" id="PF16030">
    <property type="entry name" value="GD_N"/>
    <property type="match status" value="1"/>
</dbReference>
<dbReference type="GeneID" id="108016408"/>
<evidence type="ECO:0000313" key="3">
    <source>
        <dbReference type="Proteomes" id="UP001652628"/>
    </source>
</evidence>
<accession>A0AB39ZLL8</accession>
<evidence type="ECO:0000313" key="4">
    <source>
        <dbReference type="RefSeq" id="XP_016938546.3"/>
    </source>
</evidence>
<keyword evidence="1" id="KW-0732">Signal</keyword>
<evidence type="ECO:0000259" key="2">
    <source>
        <dbReference type="Pfam" id="PF16030"/>
    </source>
</evidence>
<organism evidence="3 4">
    <name type="scientific">Drosophila suzukii</name>
    <name type="common">Spotted-wing drosophila fruit fly</name>
    <dbReference type="NCBI Taxonomy" id="28584"/>
    <lineage>
        <taxon>Eukaryota</taxon>
        <taxon>Metazoa</taxon>
        <taxon>Ecdysozoa</taxon>
        <taxon>Arthropoda</taxon>
        <taxon>Hexapoda</taxon>
        <taxon>Insecta</taxon>
        <taxon>Pterygota</taxon>
        <taxon>Neoptera</taxon>
        <taxon>Endopterygota</taxon>
        <taxon>Diptera</taxon>
        <taxon>Brachycera</taxon>
        <taxon>Muscomorpha</taxon>
        <taxon>Ephydroidea</taxon>
        <taxon>Drosophilidae</taxon>
        <taxon>Drosophila</taxon>
        <taxon>Sophophora</taxon>
    </lineage>
</organism>
<sequence>MSTTFWFCFYASLISVMAYSINRNVHLPKNNCDSYFTYGTMNSGSTFIGIFTAHRTDLNEFYWEADFTAHGANVDQVNNLYPYPTEEECYANIRKREPAQMYVIFGNITNELPMLTDFKINGDTLCKNEKYPPPITTTHVARRLTVDQIRSGLTFRKNY</sequence>
<keyword evidence="3" id="KW-1185">Reference proteome</keyword>